<dbReference type="RefSeq" id="XP_018710990.1">
    <property type="nucleotide sequence ID" value="XM_018854913.1"/>
</dbReference>
<feature type="transmembrane region" description="Helical" evidence="1">
    <location>
        <begin position="14"/>
        <end position="33"/>
    </location>
</feature>
<dbReference type="EMBL" id="LXTC01000004">
    <property type="protein sequence ID" value="OBA20468.1"/>
    <property type="molecule type" value="Genomic_DNA"/>
</dbReference>
<keyword evidence="1" id="KW-0812">Transmembrane</keyword>
<evidence type="ECO:0000256" key="1">
    <source>
        <dbReference type="SAM" id="Phobius"/>
    </source>
</evidence>
<keyword evidence="1" id="KW-1133">Transmembrane helix</keyword>
<dbReference type="GeneID" id="30027889"/>
<sequence length="75" mass="8978">MVFTSCSGVSFHLLFRYIFLFQIDNLSSFYLFFKKKSHKIMHYRNIPIINISSYYMDGYIQIMNERAYGRSLISA</sequence>
<evidence type="ECO:0000313" key="2">
    <source>
        <dbReference type="EMBL" id="OBA20468.1"/>
    </source>
</evidence>
<organism evidence="2 3">
    <name type="scientific">Metschnikowia bicuspidata var. bicuspidata NRRL YB-4993</name>
    <dbReference type="NCBI Taxonomy" id="869754"/>
    <lineage>
        <taxon>Eukaryota</taxon>
        <taxon>Fungi</taxon>
        <taxon>Dikarya</taxon>
        <taxon>Ascomycota</taxon>
        <taxon>Saccharomycotina</taxon>
        <taxon>Pichiomycetes</taxon>
        <taxon>Metschnikowiaceae</taxon>
        <taxon>Metschnikowia</taxon>
    </lineage>
</organism>
<keyword evidence="3" id="KW-1185">Reference proteome</keyword>
<proteinExistence type="predicted"/>
<accession>A0A1A0H9B6</accession>
<name>A0A1A0H9B6_9ASCO</name>
<keyword evidence="1" id="KW-0472">Membrane</keyword>
<comment type="caution">
    <text evidence="2">The sequence shown here is derived from an EMBL/GenBank/DDBJ whole genome shotgun (WGS) entry which is preliminary data.</text>
</comment>
<protein>
    <submittedName>
        <fullName evidence="2">Uncharacterized protein</fullName>
    </submittedName>
</protein>
<dbReference type="Proteomes" id="UP000092555">
    <property type="component" value="Unassembled WGS sequence"/>
</dbReference>
<reference evidence="2 3" key="1">
    <citation type="submission" date="2016-05" db="EMBL/GenBank/DDBJ databases">
        <title>Comparative genomics of biotechnologically important yeasts.</title>
        <authorList>
            <consortium name="DOE Joint Genome Institute"/>
            <person name="Riley R."/>
            <person name="Haridas S."/>
            <person name="Wolfe K.H."/>
            <person name="Lopes M.R."/>
            <person name="Hittinger C.T."/>
            <person name="Goker M."/>
            <person name="Salamov A."/>
            <person name="Wisecaver J."/>
            <person name="Long T.M."/>
            <person name="Aerts A.L."/>
            <person name="Barry K."/>
            <person name="Choi C."/>
            <person name="Clum A."/>
            <person name="Coughlan A.Y."/>
            <person name="Deshpande S."/>
            <person name="Douglass A.P."/>
            <person name="Hanson S.J."/>
            <person name="Klenk H.-P."/>
            <person name="LaButti K."/>
            <person name="Lapidus A."/>
            <person name="Lindquist E."/>
            <person name="Lipzen A."/>
            <person name="Meier-kolthoff J.P."/>
            <person name="Ohm R.A."/>
            <person name="Otillar R.P."/>
            <person name="Pangilinan J."/>
            <person name="Peng Y."/>
            <person name="Rokas A."/>
            <person name="Rosa C.A."/>
            <person name="Scheuner C."/>
            <person name="Sibirny A.A."/>
            <person name="Slot J.C."/>
            <person name="Stielow J.B."/>
            <person name="Sun H."/>
            <person name="Kurtzman C.P."/>
            <person name="Blackwell M."/>
            <person name="Grigoriev I.V."/>
            <person name="Jeffries T.W."/>
        </authorList>
    </citation>
    <scope>NUCLEOTIDE SEQUENCE [LARGE SCALE GENOMIC DNA]</scope>
    <source>
        <strain evidence="2 3">NRRL YB-4993</strain>
    </source>
</reference>
<evidence type="ECO:0000313" key="3">
    <source>
        <dbReference type="Proteomes" id="UP000092555"/>
    </source>
</evidence>
<dbReference type="AlphaFoldDB" id="A0A1A0H9B6"/>
<gene>
    <name evidence="2" type="ORF">METBIDRAFT_199467</name>
</gene>